<evidence type="ECO:0000313" key="2">
    <source>
        <dbReference type="Proteomes" id="UP000262142"/>
    </source>
</evidence>
<dbReference type="Proteomes" id="UP000262142">
    <property type="component" value="Unassembled WGS sequence"/>
</dbReference>
<accession>A0A383U0D8</accession>
<dbReference type="AlphaFoldDB" id="A0A383U0D8"/>
<dbReference type="PROSITE" id="PS51257">
    <property type="entry name" value="PROKAR_LIPOPROTEIN"/>
    <property type="match status" value="1"/>
</dbReference>
<proteinExistence type="predicted"/>
<organism evidence="1 2">
    <name type="scientific">Candidatus Ornithobacterium hominis</name>
    <dbReference type="NCBI Taxonomy" id="2497989"/>
    <lineage>
        <taxon>Bacteria</taxon>
        <taxon>Pseudomonadati</taxon>
        <taxon>Bacteroidota</taxon>
        <taxon>Flavobacteriia</taxon>
        <taxon>Flavobacteriales</taxon>
        <taxon>Weeksellaceae</taxon>
        <taxon>Ornithobacterium</taxon>
    </lineage>
</organism>
<dbReference type="InterPro" id="IPR007298">
    <property type="entry name" value="Cu-R_lipoprotein_NlpE"/>
</dbReference>
<evidence type="ECO:0000313" key="1">
    <source>
        <dbReference type="EMBL" id="SZD72909.1"/>
    </source>
</evidence>
<reference evidence="1 2" key="1">
    <citation type="submission" date="2018-09" db="EMBL/GenBank/DDBJ databases">
        <authorList>
            <consortium name="Pathogen Informatics"/>
        </authorList>
    </citation>
    <scope>NUCLEOTIDE SEQUENCE [LARGE SCALE GENOMIC DNA]</scope>
    <source>
        <strain evidence="1 2">OH-22767</strain>
    </source>
</reference>
<gene>
    <name evidence="1" type="primary">nlpE</name>
    <name evidence="1" type="ORF">SAMEA104719789_01024</name>
</gene>
<sequence>MKKTILMAAAAAFVLTSCEKKAENVETQEPVSVVDETHDSHEMAATESWVGTYAGTLPCADCPGIETEIMLHHDNTYMKSEKYLETEGENELKEDGTITWNADKTQFTLTPNGDKAPASFKVSEGKITLLNADGTEVTGETAETYVLVKK</sequence>
<protein>
    <submittedName>
        <fullName evidence="1">Copper homeostasis protein CutF</fullName>
    </submittedName>
</protein>
<dbReference type="Gene3D" id="2.40.128.640">
    <property type="match status" value="1"/>
</dbReference>
<keyword evidence="2" id="KW-1185">Reference proteome</keyword>
<dbReference type="Pfam" id="PF04170">
    <property type="entry name" value="NlpE"/>
    <property type="match status" value="1"/>
</dbReference>
<name>A0A383U0D8_9FLAO</name>
<dbReference type="EMBL" id="UNSC01000004">
    <property type="protein sequence ID" value="SZD72909.1"/>
    <property type="molecule type" value="Genomic_DNA"/>
</dbReference>